<dbReference type="AlphaFoldDB" id="A0AAD8PBM9"/>
<dbReference type="Proteomes" id="UP001229421">
    <property type="component" value="Unassembled WGS sequence"/>
</dbReference>
<gene>
    <name evidence="2" type="ORF">QVD17_06869</name>
</gene>
<dbReference type="Pfam" id="PF13966">
    <property type="entry name" value="zf-RVT"/>
    <property type="match status" value="1"/>
</dbReference>
<dbReference type="InterPro" id="IPR026960">
    <property type="entry name" value="RVT-Znf"/>
</dbReference>
<accession>A0AAD8PBM9</accession>
<organism evidence="2 3">
    <name type="scientific">Tagetes erecta</name>
    <name type="common">African marigold</name>
    <dbReference type="NCBI Taxonomy" id="13708"/>
    <lineage>
        <taxon>Eukaryota</taxon>
        <taxon>Viridiplantae</taxon>
        <taxon>Streptophyta</taxon>
        <taxon>Embryophyta</taxon>
        <taxon>Tracheophyta</taxon>
        <taxon>Spermatophyta</taxon>
        <taxon>Magnoliopsida</taxon>
        <taxon>eudicotyledons</taxon>
        <taxon>Gunneridae</taxon>
        <taxon>Pentapetalae</taxon>
        <taxon>asterids</taxon>
        <taxon>campanulids</taxon>
        <taxon>Asterales</taxon>
        <taxon>Asteraceae</taxon>
        <taxon>Asteroideae</taxon>
        <taxon>Heliantheae alliance</taxon>
        <taxon>Tageteae</taxon>
        <taxon>Tagetes</taxon>
    </lineage>
</organism>
<evidence type="ECO:0000313" key="3">
    <source>
        <dbReference type="Proteomes" id="UP001229421"/>
    </source>
</evidence>
<evidence type="ECO:0000313" key="2">
    <source>
        <dbReference type="EMBL" id="KAK1441033.1"/>
    </source>
</evidence>
<comment type="caution">
    <text evidence="2">The sequence shown here is derived from an EMBL/GenBank/DDBJ whole genome shotgun (WGS) entry which is preliminary data.</text>
</comment>
<feature type="domain" description="Reverse transcriptase zinc-binding" evidence="1">
    <location>
        <begin position="33"/>
        <end position="118"/>
    </location>
</feature>
<name>A0AAD8PBM9_TARER</name>
<protein>
    <recommendedName>
        <fullName evidence="1">Reverse transcriptase zinc-binding domain-containing protein</fullName>
    </recommendedName>
</protein>
<dbReference type="EMBL" id="JAUHHV010000001">
    <property type="protein sequence ID" value="KAK1441033.1"/>
    <property type="molecule type" value="Genomic_DNA"/>
</dbReference>
<reference evidence="2" key="1">
    <citation type="journal article" date="2023" name="bioRxiv">
        <title>Improved chromosome-level genome assembly for marigold (Tagetes erecta).</title>
        <authorList>
            <person name="Jiang F."/>
            <person name="Yuan L."/>
            <person name="Wang S."/>
            <person name="Wang H."/>
            <person name="Xu D."/>
            <person name="Wang A."/>
            <person name="Fan W."/>
        </authorList>
    </citation>
    <scope>NUCLEOTIDE SEQUENCE</scope>
    <source>
        <strain evidence="2">WSJ</strain>
        <tissue evidence="2">Leaf</tissue>
    </source>
</reference>
<sequence length="157" mass="18354">MQQLQQLFLLIQGTTPSQNFSKWIWTASNDGQFSVNSLRNMLELNRAPIDLNPMLWSSWVPLKIRCFMWKARLNKIPSKNALMIRGVSIGMEECSLCFGEQETTDHILLHCRFTEKIWAEIFNWCKWPVVANGSIRERFDDFINVWSEQFEGDSGGY</sequence>
<proteinExistence type="predicted"/>
<keyword evidence="3" id="KW-1185">Reference proteome</keyword>
<evidence type="ECO:0000259" key="1">
    <source>
        <dbReference type="Pfam" id="PF13966"/>
    </source>
</evidence>